<feature type="region of interest" description="Disordered" evidence="8">
    <location>
        <begin position="1051"/>
        <end position="1087"/>
    </location>
</feature>
<keyword evidence="6 7" id="KW-0175">Coiled coil</keyword>
<feature type="region of interest" description="Disordered" evidence="8">
    <location>
        <begin position="629"/>
        <end position="659"/>
    </location>
</feature>
<keyword evidence="4 7" id="KW-0963">Cytoplasm</keyword>
<feature type="coiled-coil region" evidence="7">
    <location>
        <begin position="535"/>
        <end position="562"/>
    </location>
</feature>
<name>A0A0A8LB91_9SACH</name>
<feature type="region of interest" description="Disordered" evidence="8">
    <location>
        <begin position="704"/>
        <end position="878"/>
    </location>
</feature>
<sequence length="1308" mass="147499">MVAHKKGKKKVRRQQGSAAGQGMHETSIHAEIIDEESEYPTSRVIKRAPNGDVIVESLPDEESVDAIDMHQKNRAGSSSSSSGSNSGFTGAAGAASAVDDNDTVDNHGQLGEDLEDTKWPIKLDTHWESLSLEDRRNILRISKDELFQMIKSYKNMHNCDCSMCGRHNNLNIEQEIEQIYCELYDSAREEDAATDFVQFHLKLIKEYQNGTYSNHHHTRHHGDTMSSNGLPGNSVQNDNNPNDSTNKNDFIPGILPRDISAENTENKCKNDFYNSLSDDPAIKYCLSEGAIEPEKSYQVDFLGREEVDENTGSVTPIGHKAPSALNWKHEIEQFKNSKQRQLSESATGSVNPSQLNEPDDINEAVPEYDEVDSKLLRFAKTLVSSHPHIAEEFINRAMMYPHIKAITEDMMNNEGEGLKRAMESLVLQQQNQEENENRNSPIEKKIYEVENDHPSNNPTAANTSENGDADRLKDIPQEEQGAVSGLETLDKNSSLENAQLDSLIDSMAFEFVKDPTAITSLKNAFYDIFTNKSKRSEIDQDDKEYNEELERLRNEISADEDQESYEWSNDEYEESNYHNVGTEECIDDECIDDHHLESDYNEDNEDEDAIYDDLHENAKIEGDHSTIAQRQSKLAQHENSAVSNASEDDIDDDYDSELDHAERLEEGRRLIQIAITKLLQKKLIASYQEKEAEKNRERLLMELEAEENQKKEKEKKKLKKKEKEKEKKRQQQLAKEEEKKRQEEEAIRLKKEAEEKEIARRETQRQKVEEAKRKNDEKRKKKLAEQRRREEEQERIRKEKEEQKRLREEEQKQKKKEKERKQRELDEQRLLKKKESEELHKQKESLKRQAQSVPQNKETTIEGVPYGAASNNSMQHNSSLNDDIFNMINEVSKSLSSSPSHHQNDLLGSSVLPNVHNQNNLSSNNVFVSPTSLSMSDMSPQSQPAFAPLVSSLQPNAFGGWDQPPSAQPYYGSNQHASIEAPGLLPLSQTGPSKFSSFANTTVDPSDDVNSLTNFLKDTTLNDLSVRTNSNGPVQSMDPVSAAACPQPVAYNQPSLWSNDPSQRLSNFGQQHVQQNQLPPQSQPRRSIWDTGAETAFGNNPANNFAPNIWDTPTSTPSAPSTLLSAQLPEVSVESYEDVLVKSYKLLSPDNSFVPLDKLYQASLTQINAKSVFSYPQFVSTLVAMKNTYNTELLNDNTGLLAYCRMGSIPVSAGLPSYGQNSYPPHPATQVNLDSQPMNPILDPVSNHLTQSSASVFNDIQYNQAPTGTPIQGNPTQNSAPATASDTSSFMNFAQSFPNSYQSSNIWG</sequence>
<evidence type="ECO:0000313" key="9">
    <source>
        <dbReference type="EMBL" id="CDO95455.1"/>
    </source>
</evidence>
<evidence type="ECO:0000256" key="4">
    <source>
        <dbReference type="ARBA" id="ARBA00022490"/>
    </source>
</evidence>
<accession>A0A0A8LB91</accession>
<feature type="compositionally biased region" description="Polar residues" evidence="8">
    <location>
        <begin position="629"/>
        <end position="645"/>
    </location>
</feature>
<reference evidence="9 10" key="1">
    <citation type="submission" date="2014-03" db="EMBL/GenBank/DDBJ databases">
        <title>The genome of Kluyveromyces dobzhanskii.</title>
        <authorList>
            <person name="Nystedt B."/>
            <person name="Astrom S."/>
        </authorList>
    </citation>
    <scope>NUCLEOTIDE SEQUENCE [LARGE SCALE GENOMIC DNA]</scope>
    <source>
        <strain evidence="9 10">CBS 2104</strain>
    </source>
</reference>
<dbReference type="OrthoDB" id="21629at2759"/>
<feature type="compositionally biased region" description="Polar residues" evidence="8">
    <location>
        <begin position="454"/>
        <end position="466"/>
    </location>
</feature>
<comment type="caution">
    <text evidence="9">The sequence shown here is derived from an EMBL/GenBank/DDBJ whole genome shotgun (WGS) entry which is preliminary data.</text>
</comment>
<evidence type="ECO:0000256" key="7">
    <source>
        <dbReference type="RuleBase" id="RU049441"/>
    </source>
</evidence>
<evidence type="ECO:0000256" key="5">
    <source>
        <dbReference type="ARBA" id="ARBA00023016"/>
    </source>
</evidence>
<keyword evidence="10" id="KW-1185">Reference proteome</keyword>
<feature type="compositionally biased region" description="Polar residues" evidence="8">
    <location>
        <begin position="869"/>
        <end position="878"/>
    </location>
</feature>
<feature type="region of interest" description="Disordered" evidence="8">
    <location>
        <begin position="450"/>
        <end position="471"/>
    </location>
</feature>
<evidence type="ECO:0000256" key="8">
    <source>
        <dbReference type="SAM" id="MobiDB-lite"/>
    </source>
</evidence>
<evidence type="ECO:0000256" key="3">
    <source>
        <dbReference type="ARBA" id="ARBA00020733"/>
    </source>
</evidence>
<evidence type="ECO:0000256" key="6">
    <source>
        <dbReference type="ARBA" id="ARBA00023054"/>
    </source>
</evidence>
<comment type="similarity">
    <text evidence="2 7">Belongs to the NST1 family.</text>
</comment>
<gene>
    <name evidence="9" type="ORF">KLDO_g3695</name>
</gene>
<evidence type="ECO:0000256" key="1">
    <source>
        <dbReference type="ARBA" id="ARBA00004496"/>
    </source>
</evidence>
<feature type="compositionally biased region" description="Polar residues" evidence="8">
    <location>
        <begin position="848"/>
        <end position="858"/>
    </location>
</feature>
<feature type="compositionally biased region" description="Polar residues" evidence="8">
    <location>
        <begin position="338"/>
        <end position="356"/>
    </location>
</feature>
<comment type="function">
    <text evidence="7">May act as a negative regulator of salt tolerance.</text>
</comment>
<dbReference type="Proteomes" id="UP000031516">
    <property type="component" value="Unassembled WGS sequence"/>
</dbReference>
<feature type="compositionally biased region" description="Low complexity" evidence="8">
    <location>
        <begin position="75"/>
        <end position="97"/>
    </location>
</feature>
<keyword evidence="5 7" id="KW-0346">Stress response</keyword>
<feature type="compositionally biased region" description="Basic residues" evidence="8">
    <location>
        <begin position="1"/>
        <end position="13"/>
    </location>
</feature>
<protein>
    <recommendedName>
        <fullName evidence="3 7">Stress response protein NST1</fullName>
    </recommendedName>
</protein>
<feature type="compositionally biased region" description="Basic and acidic residues" evidence="8">
    <location>
        <begin position="819"/>
        <end position="847"/>
    </location>
</feature>
<feature type="compositionally biased region" description="Low complexity" evidence="8">
    <location>
        <begin position="237"/>
        <end position="249"/>
    </location>
</feature>
<dbReference type="EMBL" id="CCBQ010000045">
    <property type="protein sequence ID" value="CDO95455.1"/>
    <property type="molecule type" value="Genomic_DNA"/>
</dbReference>
<feature type="region of interest" description="Disordered" evidence="8">
    <location>
        <begin position="1"/>
        <end position="45"/>
    </location>
</feature>
<dbReference type="GO" id="GO:0005737">
    <property type="term" value="C:cytoplasm"/>
    <property type="evidence" value="ECO:0007669"/>
    <property type="project" value="UniProtKB-SubCell"/>
</dbReference>
<proteinExistence type="inferred from homology"/>
<feature type="compositionally biased region" description="Low complexity" evidence="8">
    <location>
        <begin position="1070"/>
        <end position="1084"/>
    </location>
</feature>
<feature type="region of interest" description="Disordered" evidence="8">
    <location>
        <begin position="71"/>
        <end position="112"/>
    </location>
</feature>
<feature type="region of interest" description="Disordered" evidence="8">
    <location>
        <begin position="338"/>
        <end position="361"/>
    </location>
</feature>
<feature type="compositionally biased region" description="Basic and acidic residues" evidence="8">
    <location>
        <begin position="721"/>
        <end position="812"/>
    </location>
</feature>
<evidence type="ECO:0000313" key="10">
    <source>
        <dbReference type="Proteomes" id="UP000031516"/>
    </source>
</evidence>
<feature type="compositionally biased region" description="Polar residues" evidence="8">
    <location>
        <begin position="224"/>
        <end position="236"/>
    </location>
</feature>
<feature type="compositionally biased region" description="Acidic residues" evidence="8">
    <location>
        <begin position="646"/>
        <end position="656"/>
    </location>
</feature>
<feature type="region of interest" description="Disordered" evidence="8">
    <location>
        <begin position="213"/>
        <end position="250"/>
    </location>
</feature>
<comment type="subcellular location">
    <subcellularLocation>
        <location evidence="1 7">Cytoplasm</location>
    </subcellularLocation>
</comment>
<feature type="compositionally biased region" description="Polar residues" evidence="8">
    <location>
        <begin position="1051"/>
        <end position="1069"/>
    </location>
</feature>
<feature type="region of interest" description="Disordered" evidence="8">
    <location>
        <begin position="1263"/>
        <end position="1286"/>
    </location>
</feature>
<organism evidence="9 10">
    <name type="scientific">Kluyveromyces dobzhanskii CBS 2104</name>
    <dbReference type="NCBI Taxonomy" id="1427455"/>
    <lineage>
        <taxon>Eukaryota</taxon>
        <taxon>Fungi</taxon>
        <taxon>Dikarya</taxon>
        <taxon>Ascomycota</taxon>
        <taxon>Saccharomycotina</taxon>
        <taxon>Saccharomycetes</taxon>
        <taxon>Saccharomycetales</taxon>
        <taxon>Saccharomycetaceae</taxon>
        <taxon>Kluyveromyces</taxon>
    </lineage>
</organism>
<dbReference type="Pfam" id="PF13945">
    <property type="entry name" value="NST1"/>
    <property type="match status" value="1"/>
</dbReference>
<dbReference type="InterPro" id="IPR025279">
    <property type="entry name" value="NST1"/>
</dbReference>
<evidence type="ECO:0000256" key="2">
    <source>
        <dbReference type="ARBA" id="ARBA00007112"/>
    </source>
</evidence>